<dbReference type="GO" id="GO:0005829">
    <property type="term" value="C:cytosol"/>
    <property type="evidence" value="ECO:0007669"/>
    <property type="project" value="Ensembl"/>
</dbReference>
<dbReference type="GO" id="GO:0032484">
    <property type="term" value="P:Ral protein signal transduction"/>
    <property type="evidence" value="ECO:0007669"/>
    <property type="project" value="Ensembl"/>
</dbReference>
<dbReference type="InterPro" id="IPR042227">
    <property type="entry name" value="KBRS"/>
</dbReference>
<evidence type="ECO:0000256" key="3">
    <source>
        <dbReference type="ARBA" id="ARBA00023134"/>
    </source>
</evidence>
<evidence type="ECO:0000256" key="4">
    <source>
        <dbReference type="SAM" id="MobiDB-lite"/>
    </source>
</evidence>
<dbReference type="GO" id="GO:0043129">
    <property type="term" value="P:surfactant homeostasis"/>
    <property type="evidence" value="ECO:0007669"/>
    <property type="project" value="Ensembl"/>
</dbReference>
<dbReference type="InterPro" id="IPR005225">
    <property type="entry name" value="Small_GTP-bd"/>
</dbReference>
<dbReference type="OrthoDB" id="10002389at2759"/>
<reference evidence="5" key="2">
    <citation type="submission" date="2025-08" db="UniProtKB">
        <authorList>
            <consortium name="Ensembl"/>
        </authorList>
    </citation>
    <scope>IDENTIFICATION</scope>
</reference>
<dbReference type="GO" id="GO:0005783">
    <property type="term" value="C:endoplasmic reticulum"/>
    <property type="evidence" value="ECO:0007669"/>
    <property type="project" value="Ensembl"/>
</dbReference>
<evidence type="ECO:0000256" key="1">
    <source>
        <dbReference type="ARBA" id="ARBA00008094"/>
    </source>
</evidence>
<dbReference type="SUPFAM" id="SSF52540">
    <property type="entry name" value="P-loop containing nucleoside triphosphate hydrolases"/>
    <property type="match status" value="1"/>
</dbReference>
<dbReference type="Pfam" id="PF00071">
    <property type="entry name" value="Ras"/>
    <property type="match status" value="2"/>
</dbReference>
<dbReference type="InterPro" id="IPR027417">
    <property type="entry name" value="P-loop_NTPase"/>
</dbReference>
<dbReference type="GO" id="GO:0010803">
    <property type="term" value="P:regulation of tumor necrosis factor-mediated signaling pathway"/>
    <property type="evidence" value="ECO:0007669"/>
    <property type="project" value="Ensembl"/>
</dbReference>
<dbReference type="GO" id="GO:0043124">
    <property type="term" value="P:negative regulation of canonical NF-kappaB signal transduction"/>
    <property type="evidence" value="ECO:0007669"/>
    <property type="project" value="InterPro"/>
</dbReference>
<feature type="region of interest" description="Disordered" evidence="4">
    <location>
        <begin position="204"/>
        <end position="223"/>
    </location>
</feature>
<dbReference type="GeneTree" id="ENSGT00940000159705"/>
<sequence length="223" mass="24890">MGKGYKVVICGMASVGKTAILEQLLYGKHTVGLEEGATVEDVYLASVETDRGVKEQLRLYDTTGLQEGVEFPKHYFSVADGFILVYAVNSLESFQRAEVIKKEIDTVRDKKEVKTFSYTEEFHSSTHYIIGTKDKCLAPLLSSDVTVVVLGNKTDLTEQRQVETEIAQQWAKAEKVRLWEVTVTDRKTLIEPFTSLASKLSQSQNKSAFPLPGRKSKGNNCDN</sequence>
<gene>
    <name evidence="5" type="primary">NKIRAS1</name>
</gene>
<dbReference type="SMART" id="SM00175">
    <property type="entry name" value="RAB"/>
    <property type="match status" value="1"/>
</dbReference>
<dbReference type="GO" id="GO:0032794">
    <property type="term" value="F:GTPase activating protein binding"/>
    <property type="evidence" value="ECO:0007669"/>
    <property type="project" value="Ensembl"/>
</dbReference>
<name>A0A8C4W630_9SAUR</name>
<dbReference type="NCBIfam" id="TIGR00231">
    <property type="entry name" value="small_GTP"/>
    <property type="match status" value="1"/>
</dbReference>
<dbReference type="PROSITE" id="PS51421">
    <property type="entry name" value="RAS"/>
    <property type="match status" value="1"/>
</dbReference>
<keyword evidence="3" id="KW-0342">GTP-binding</keyword>
<dbReference type="Ensembl" id="ENSGEVT00005012962.1">
    <property type="protein sequence ID" value="ENSGEVP00005012384.1"/>
    <property type="gene ID" value="ENSGEVG00005008727.1"/>
</dbReference>
<dbReference type="InterPro" id="IPR001806">
    <property type="entry name" value="Small_GTPase"/>
</dbReference>
<dbReference type="Gene3D" id="3.40.50.300">
    <property type="entry name" value="P-loop containing nucleotide triphosphate hydrolases"/>
    <property type="match status" value="1"/>
</dbReference>
<dbReference type="PANTHER" id="PTHR46152:SF1">
    <property type="entry name" value="NF-KAPPA-B INHIBITOR-INTERACTING RAS-LIKE PROTEIN 1"/>
    <property type="match status" value="1"/>
</dbReference>
<dbReference type="PROSITE" id="PS51419">
    <property type="entry name" value="RAB"/>
    <property type="match status" value="1"/>
</dbReference>
<dbReference type="PRINTS" id="PR00449">
    <property type="entry name" value="RASTRNSFRMNG"/>
</dbReference>
<dbReference type="PANTHER" id="PTHR46152">
    <property type="entry name" value="NF-KAPPA-B INHIBITOR-INTERACTING RAS-LIKE PROTEIN"/>
    <property type="match status" value="1"/>
</dbReference>
<dbReference type="Proteomes" id="UP000694390">
    <property type="component" value="Chromosome 2"/>
</dbReference>
<keyword evidence="6" id="KW-1185">Reference proteome</keyword>
<dbReference type="SMART" id="SM00173">
    <property type="entry name" value="RAS"/>
    <property type="match status" value="1"/>
</dbReference>
<organism evidence="5 6">
    <name type="scientific">Gopherus evgoodei</name>
    <name type="common">Goodes thornscrub tortoise</name>
    <dbReference type="NCBI Taxonomy" id="1825980"/>
    <lineage>
        <taxon>Eukaryota</taxon>
        <taxon>Metazoa</taxon>
        <taxon>Chordata</taxon>
        <taxon>Craniata</taxon>
        <taxon>Vertebrata</taxon>
        <taxon>Euteleostomi</taxon>
        <taxon>Archelosauria</taxon>
        <taxon>Testudinata</taxon>
        <taxon>Testudines</taxon>
        <taxon>Cryptodira</taxon>
        <taxon>Durocryptodira</taxon>
        <taxon>Testudinoidea</taxon>
        <taxon>Testudinidae</taxon>
        <taxon>Gopherus</taxon>
    </lineage>
</organism>
<dbReference type="AlphaFoldDB" id="A0A8C4W630"/>
<dbReference type="GO" id="GO:0005525">
    <property type="term" value="F:GTP binding"/>
    <property type="evidence" value="ECO:0007669"/>
    <property type="project" value="UniProtKB-KW"/>
</dbReference>
<evidence type="ECO:0000313" key="6">
    <source>
        <dbReference type="Proteomes" id="UP000694390"/>
    </source>
</evidence>
<dbReference type="GO" id="GO:0003924">
    <property type="term" value="F:GTPase activity"/>
    <property type="evidence" value="ECO:0007669"/>
    <property type="project" value="InterPro"/>
</dbReference>
<proteinExistence type="inferred from homology"/>
<evidence type="ECO:0000256" key="2">
    <source>
        <dbReference type="ARBA" id="ARBA00022741"/>
    </source>
</evidence>
<protein>
    <submittedName>
        <fullName evidence="5">NFKB inhibitor interacting Ras like 1</fullName>
    </submittedName>
</protein>
<accession>A0A8C4W630</accession>
<comment type="similarity">
    <text evidence="1">Belongs to the small GTPase superfamily. Ras family. KappaB-Ras subfamily.</text>
</comment>
<reference evidence="5" key="3">
    <citation type="submission" date="2025-09" db="UniProtKB">
        <authorList>
            <consortium name="Ensembl"/>
        </authorList>
    </citation>
    <scope>IDENTIFICATION</scope>
</reference>
<keyword evidence="2" id="KW-0547">Nucleotide-binding</keyword>
<reference evidence="5" key="1">
    <citation type="submission" date="2019-06" db="EMBL/GenBank/DDBJ databases">
        <title>G10K-VGP Goodes thornscrub tortoise genome, primary haplotype.</title>
        <authorList>
            <person name="Murphy B."/>
            <person name="Edwards T."/>
            <person name="Rhie A."/>
            <person name="Koren S."/>
            <person name="Phillippy A."/>
            <person name="Fedrigo O."/>
            <person name="Haase B."/>
            <person name="Mountcastle J."/>
            <person name="Lewin H."/>
            <person name="Damas J."/>
            <person name="Howe K."/>
            <person name="Formenti G."/>
            <person name="Myers G."/>
            <person name="Durbin R."/>
            <person name="Jarvis E.D."/>
        </authorList>
    </citation>
    <scope>NUCLEOTIDE SEQUENCE [LARGE SCALE GENOMIC DNA]</scope>
</reference>
<evidence type="ECO:0000313" key="5">
    <source>
        <dbReference type="Ensembl" id="ENSGEVP00005012384.1"/>
    </source>
</evidence>